<keyword evidence="1" id="KW-0732">Signal</keyword>
<organism evidence="2 3">
    <name type="scientific">Dyella acidisoli</name>
    <dbReference type="NCBI Taxonomy" id="1867834"/>
    <lineage>
        <taxon>Bacteria</taxon>
        <taxon>Pseudomonadati</taxon>
        <taxon>Pseudomonadota</taxon>
        <taxon>Gammaproteobacteria</taxon>
        <taxon>Lysobacterales</taxon>
        <taxon>Rhodanobacteraceae</taxon>
        <taxon>Dyella</taxon>
    </lineage>
</organism>
<evidence type="ECO:0000256" key="1">
    <source>
        <dbReference type="SAM" id="SignalP"/>
    </source>
</evidence>
<dbReference type="EMBL" id="BSOB01000005">
    <property type="protein sequence ID" value="GLQ91527.1"/>
    <property type="molecule type" value="Genomic_DNA"/>
</dbReference>
<gene>
    <name evidence="2" type="ORF">GCM10007901_04770</name>
</gene>
<name>A0ABQ5XJJ9_9GAMM</name>
<dbReference type="PROSITE" id="PS51257">
    <property type="entry name" value="PROKAR_LIPOPROTEIN"/>
    <property type="match status" value="1"/>
</dbReference>
<evidence type="ECO:0000313" key="2">
    <source>
        <dbReference type="EMBL" id="GLQ91527.1"/>
    </source>
</evidence>
<evidence type="ECO:0008006" key="4">
    <source>
        <dbReference type="Google" id="ProtNLM"/>
    </source>
</evidence>
<dbReference type="Proteomes" id="UP001156670">
    <property type="component" value="Unassembled WGS sequence"/>
</dbReference>
<feature type="chain" id="PRO_5045713029" description="DUF3558 domain-containing protein" evidence="1">
    <location>
        <begin position="30"/>
        <end position="236"/>
    </location>
</feature>
<proteinExistence type="predicted"/>
<protein>
    <recommendedName>
        <fullName evidence="4">DUF3558 domain-containing protein</fullName>
    </recommendedName>
</protein>
<accession>A0ABQ5XJJ9</accession>
<comment type="caution">
    <text evidence="2">The sequence shown here is derived from an EMBL/GenBank/DDBJ whole genome shotgun (WGS) entry which is preliminary data.</text>
</comment>
<sequence>MSKVLLVTPLHTLVIATTLILMTGCSAPANQNAQKTDIQTVADSSHGNGHAKSEEACSNNLLTKALPPKTTINDLPFERWDCTFNTARAEYGTKGGKEVEITLTDTRSPNINSQPDSLHDFYTHMGETVRQSAQFIVQTSVDTRKNTPAVPGALEAIGGPDYLPIIESTLTGDPLVIQVGAKDDHTPAEVEALLRDRYALSISGSDKSGQISGLSGSQAQTLYDPFLKQMHLDSLP</sequence>
<reference evidence="3" key="1">
    <citation type="journal article" date="2019" name="Int. J. Syst. Evol. Microbiol.">
        <title>The Global Catalogue of Microorganisms (GCM) 10K type strain sequencing project: providing services to taxonomists for standard genome sequencing and annotation.</title>
        <authorList>
            <consortium name="The Broad Institute Genomics Platform"/>
            <consortium name="The Broad Institute Genome Sequencing Center for Infectious Disease"/>
            <person name="Wu L."/>
            <person name="Ma J."/>
        </authorList>
    </citation>
    <scope>NUCLEOTIDE SEQUENCE [LARGE SCALE GENOMIC DNA]</scope>
    <source>
        <strain evidence="3">NBRC 111980</strain>
    </source>
</reference>
<feature type="signal peptide" evidence="1">
    <location>
        <begin position="1"/>
        <end position="29"/>
    </location>
</feature>
<keyword evidence="3" id="KW-1185">Reference proteome</keyword>
<dbReference type="RefSeq" id="WP_284319297.1">
    <property type="nucleotide sequence ID" value="NZ_BSOB01000005.1"/>
</dbReference>
<evidence type="ECO:0000313" key="3">
    <source>
        <dbReference type="Proteomes" id="UP001156670"/>
    </source>
</evidence>